<evidence type="ECO:0000256" key="2">
    <source>
        <dbReference type="SAM" id="Phobius"/>
    </source>
</evidence>
<reference evidence="3" key="1">
    <citation type="submission" date="2024-06" db="EMBL/GenBank/DDBJ databases">
        <authorList>
            <person name="Liu X."/>
            <person name="Lenzi L."/>
            <person name="Haldenby T S."/>
            <person name="Uol C."/>
        </authorList>
    </citation>
    <scope>NUCLEOTIDE SEQUENCE</scope>
</reference>
<sequence length="296" mass="33649">MEASVARFAVYNLADLLDYIKSFLLSIPSGYIVLNSSHRGVWILILTIGCFSAIIFYLFKSTWATYVDEANNLSVSDAQKNDEIIRAFQKYLKKWVQDNRPSHKDLCYLWLNSLNGCLSKSENTVPLLLRSMLLEPQFSVDRARYEFRKSGEMDETHVKFRVKFPLSSLECEVQNFDSPTVEFVLSVQDFVAEFAVIVRHVGAALVELGMTVEGEPQMVLSARDPVVEVRLLERQLLDAFSKCEVHWTPSMMVPRAIPRKHPAPQAANSPNTAPHEKSDNVAVKESPQNEYQNEQS</sequence>
<evidence type="ECO:0000256" key="1">
    <source>
        <dbReference type="SAM" id="MobiDB-lite"/>
    </source>
</evidence>
<name>A0AAV2T199_CALDB</name>
<protein>
    <submittedName>
        <fullName evidence="3">Uncharacterized protein</fullName>
    </submittedName>
</protein>
<keyword evidence="2" id="KW-0812">Transmembrane</keyword>
<proteinExistence type="predicted"/>
<feature type="region of interest" description="Disordered" evidence="1">
    <location>
        <begin position="259"/>
        <end position="296"/>
    </location>
</feature>
<feature type="transmembrane region" description="Helical" evidence="2">
    <location>
        <begin position="41"/>
        <end position="59"/>
    </location>
</feature>
<feature type="compositionally biased region" description="Polar residues" evidence="1">
    <location>
        <begin position="286"/>
        <end position="296"/>
    </location>
</feature>
<accession>A0AAV2T199</accession>
<dbReference type="Proteomes" id="UP001497525">
    <property type="component" value="Unassembled WGS sequence"/>
</dbReference>
<evidence type="ECO:0000313" key="4">
    <source>
        <dbReference type="Proteomes" id="UP001497525"/>
    </source>
</evidence>
<dbReference type="AlphaFoldDB" id="A0AAV2T199"/>
<keyword evidence="2" id="KW-1133">Transmembrane helix</keyword>
<keyword evidence="2" id="KW-0472">Membrane</keyword>
<dbReference type="EMBL" id="CAXLJL010000059">
    <property type="protein sequence ID" value="CAL5130260.1"/>
    <property type="molecule type" value="Genomic_DNA"/>
</dbReference>
<evidence type="ECO:0000313" key="3">
    <source>
        <dbReference type="EMBL" id="CAL5130260.1"/>
    </source>
</evidence>
<gene>
    <name evidence="3" type="ORF">CDAUBV1_LOCUS1674</name>
</gene>
<comment type="caution">
    <text evidence="3">The sequence shown here is derived from an EMBL/GenBank/DDBJ whole genome shotgun (WGS) entry which is preliminary data.</text>
</comment>
<organism evidence="3 4">
    <name type="scientific">Calicophoron daubneyi</name>
    <name type="common">Rumen fluke</name>
    <name type="synonym">Paramphistomum daubneyi</name>
    <dbReference type="NCBI Taxonomy" id="300641"/>
    <lineage>
        <taxon>Eukaryota</taxon>
        <taxon>Metazoa</taxon>
        <taxon>Spiralia</taxon>
        <taxon>Lophotrochozoa</taxon>
        <taxon>Platyhelminthes</taxon>
        <taxon>Trematoda</taxon>
        <taxon>Digenea</taxon>
        <taxon>Plagiorchiida</taxon>
        <taxon>Pronocephalata</taxon>
        <taxon>Paramphistomoidea</taxon>
        <taxon>Paramphistomidae</taxon>
        <taxon>Calicophoron</taxon>
    </lineage>
</organism>